<proteinExistence type="inferred from homology"/>
<evidence type="ECO:0000259" key="5">
    <source>
        <dbReference type="Pfam" id="PF01385"/>
    </source>
</evidence>
<dbReference type="Pfam" id="PF01385">
    <property type="entry name" value="OrfB_IS605"/>
    <property type="match status" value="1"/>
</dbReference>
<dbReference type="EMBL" id="SLVJ01000028">
    <property type="protein sequence ID" value="TCM61426.1"/>
    <property type="molecule type" value="Genomic_DNA"/>
</dbReference>
<keyword evidence="8" id="KW-1185">Reference proteome</keyword>
<feature type="domain" description="Probable transposase IS891/IS1136/IS1341" evidence="5">
    <location>
        <begin position="157"/>
        <end position="254"/>
    </location>
</feature>
<comment type="caution">
    <text evidence="7">The sequence shown here is derived from an EMBL/GenBank/DDBJ whole genome shotgun (WGS) entry which is preliminary data.</text>
</comment>
<evidence type="ECO:0000313" key="7">
    <source>
        <dbReference type="EMBL" id="TCM61426.1"/>
    </source>
</evidence>
<dbReference type="GO" id="GO:0003677">
    <property type="term" value="F:DNA binding"/>
    <property type="evidence" value="ECO:0007669"/>
    <property type="project" value="UniProtKB-KW"/>
</dbReference>
<name>A0A4R1XEE2_ACICA</name>
<gene>
    <name evidence="7" type="ORF">EC844_12824</name>
</gene>
<evidence type="ECO:0000256" key="4">
    <source>
        <dbReference type="ARBA" id="ARBA00023172"/>
    </source>
</evidence>
<evidence type="ECO:0000256" key="2">
    <source>
        <dbReference type="ARBA" id="ARBA00022578"/>
    </source>
</evidence>
<dbReference type="Proteomes" id="UP000294963">
    <property type="component" value="Unassembled WGS sequence"/>
</dbReference>
<accession>A0A4R1XEE2</accession>
<evidence type="ECO:0000259" key="6">
    <source>
        <dbReference type="Pfam" id="PF07282"/>
    </source>
</evidence>
<dbReference type="NCBIfam" id="NF040570">
    <property type="entry name" value="guided_TnpB"/>
    <property type="match status" value="1"/>
</dbReference>
<organism evidence="7 8">
    <name type="scientific">Acinetobacter calcoaceticus</name>
    <dbReference type="NCBI Taxonomy" id="471"/>
    <lineage>
        <taxon>Bacteria</taxon>
        <taxon>Pseudomonadati</taxon>
        <taxon>Pseudomonadota</taxon>
        <taxon>Gammaproteobacteria</taxon>
        <taxon>Moraxellales</taxon>
        <taxon>Moraxellaceae</taxon>
        <taxon>Acinetobacter</taxon>
        <taxon>Acinetobacter calcoaceticus/baumannii complex</taxon>
    </lineage>
</organism>
<keyword evidence="4" id="KW-0233">DNA recombination</keyword>
<keyword evidence="3" id="KW-0238">DNA-binding</keyword>
<dbReference type="GO" id="GO:0032196">
    <property type="term" value="P:transposition"/>
    <property type="evidence" value="ECO:0007669"/>
    <property type="project" value="UniProtKB-KW"/>
</dbReference>
<sequence length="357" mass="40724">MKTLKLRIKDKHCKLLTQLATEVNFVWNYVNALCFKHLQRTGQFFSAFDIAQYTKGASKECGLHSQTIQAVTEEYVTRRKQFKKSKLRWRVSNPKSSRKSLGWVPFKKSAIKYQNGQIKYGNQWFSLWDSYGLSRYQVRTGSFVQDARGRWYACLVVDSEKTQSTATQDIGIDLGLKDVATCSDGVLVENPKYYRQYQKKLGIAQRARNKKRVRAIHAKIRNSRLNHLHTESSKLVENNIFIVVGKLSAAKLVKTKMAKSVLDTGFAAFKTMLKYKCENATCAAVLLMFEEVNESYTTQICSHCKRISSSSPKGRTDLGIREWQCIECGTLHDRDINAAKNILALRHERLAGGISVL</sequence>
<evidence type="ECO:0000313" key="8">
    <source>
        <dbReference type="Proteomes" id="UP000294963"/>
    </source>
</evidence>
<evidence type="ECO:0000256" key="1">
    <source>
        <dbReference type="ARBA" id="ARBA00008761"/>
    </source>
</evidence>
<reference evidence="7 8" key="1">
    <citation type="submission" date="2019-03" db="EMBL/GenBank/DDBJ databases">
        <title>Genomic analyses of the natural microbiome of Caenorhabditis elegans.</title>
        <authorList>
            <person name="Samuel B."/>
        </authorList>
    </citation>
    <scope>NUCLEOTIDE SEQUENCE [LARGE SCALE GENOMIC DNA]</scope>
    <source>
        <strain evidence="7 8">JUb89</strain>
    </source>
</reference>
<feature type="domain" description="Cas12f1-like TNB" evidence="6">
    <location>
        <begin position="266"/>
        <end position="342"/>
    </location>
</feature>
<keyword evidence="2" id="KW-0815">Transposition</keyword>
<comment type="similarity">
    <text evidence="1">In the C-terminal section; belongs to the transposase 35 family.</text>
</comment>
<dbReference type="OrthoDB" id="6917293at2"/>
<dbReference type="InterPro" id="IPR010095">
    <property type="entry name" value="Cas12f1-like_TNB"/>
</dbReference>
<evidence type="ECO:0000256" key="3">
    <source>
        <dbReference type="ARBA" id="ARBA00023125"/>
    </source>
</evidence>
<dbReference type="Pfam" id="PF07282">
    <property type="entry name" value="Cas12f1-like_TNB"/>
    <property type="match status" value="1"/>
</dbReference>
<dbReference type="GO" id="GO:0006310">
    <property type="term" value="P:DNA recombination"/>
    <property type="evidence" value="ECO:0007669"/>
    <property type="project" value="UniProtKB-KW"/>
</dbReference>
<dbReference type="InterPro" id="IPR001959">
    <property type="entry name" value="Transposase"/>
</dbReference>
<protein>
    <submittedName>
        <fullName evidence="7">Transposase</fullName>
    </submittedName>
</protein>
<dbReference type="AlphaFoldDB" id="A0A4R1XEE2"/>